<reference evidence="1" key="1">
    <citation type="submission" date="2014-11" db="EMBL/GenBank/DDBJ databases">
        <authorList>
            <person name="Otto D Thomas"/>
            <person name="Naeem Raeece"/>
        </authorList>
    </citation>
    <scope>NUCLEOTIDE SEQUENCE</scope>
</reference>
<feature type="non-terminal residue" evidence="1">
    <location>
        <position position="80"/>
    </location>
</feature>
<evidence type="ECO:0000313" key="1">
    <source>
        <dbReference type="EMBL" id="CEM39560.1"/>
    </source>
</evidence>
<sequence>MGDFRDPVTDCLLEWTERRGGRFENLKPATVPGGGRGLVARQKIEQREGGVTLVRLPEEGAICVSEEGGSPFPEAMSDEV</sequence>
<gene>
    <name evidence="1" type="ORF">Cvel_24934</name>
</gene>
<protein>
    <submittedName>
        <fullName evidence="1">Uncharacterized protein</fullName>
    </submittedName>
</protein>
<accession>A0A0G4H6T3</accession>
<organism evidence="1">
    <name type="scientific">Chromera velia CCMP2878</name>
    <dbReference type="NCBI Taxonomy" id="1169474"/>
    <lineage>
        <taxon>Eukaryota</taxon>
        <taxon>Sar</taxon>
        <taxon>Alveolata</taxon>
        <taxon>Colpodellida</taxon>
        <taxon>Chromeraceae</taxon>
        <taxon>Chromera</taxon>
    </lineage>
</organism>
<dbReference type="EMBL" id="CDMZ01001938">
    <property type="protein sequence ID" value="CEM39560.1"/>
    <property type="molecule type" value="Genomic_DNA"/>
</dbReference>
<dbReference type="Gene3D" id="3.90.1410.10">
    <property type="entry name" value="set domain protein methyltransferase, domain 1"/>
    <property type="match status" value="1"/>
</dbReference>
<dbReference type="AlphaFoldDB" id="A0A0G4H6T3"/>
<name>A0A0G4H6T3_9ALVE</name>
<proteinExistence type="predicted"/>